<dbReference type="Proteomes" id="UP000789702">
    <property type="component" value="Unassembled WGS sequence"/>
</dbReference>
<sequence length="281" mass="32778">QRNLEIRYGEDIVYDLYQIEKELAHQLVFNKFLIRNTFSTSFLFPYYGEMFLRDFHALKNFKKLVAQEPIPIASINSSILYNHVLDKSFSSENASRMLPALEMLICNVNSEMNGEISIKDYISQQMNLSILTENAEFCGMFSAGLHLRHLISLYERVESMKTFSFYDIDVKYKKPLSRNMNIRILEVIAFETQSKNRISACELLIVLKRFLVRYLMAETLEYISTDHELIDYIIDEDFGCWPSSSSLKIAENLFPSEIQVGQTYSVYELISSKQTNNQYSV</sequence>
<proteinExistence type="predicted"/>
<name>A0ACA9Q0U2_9GLOM</name>
<dbReference type="EMBL" id="CAJVPU010036691">
    <property type="protein sequence ID" value="CAG8730765.1"/>
    <property type="molecule type" value="Genomic_DNA"/>
</dbReference>
<keyword evidence="2" id="KW-1185">Reference proteome</keyword>
<reference evidence="1" key="1">
    <citation type="submission" date="2021-06" db="EMBL/GenBank/DDBJ databases">
        <authorList>
            <person name="Kallberg Y."/>
            <person name="Tangrot J."/>
            <person name="Rosling A."/>
        </authorList>
    </citation>
    <scope>NUCLEOTIDE SEQUENCE</scope>
    <source>
        <strain evidence="1">IL203A</strain>
    </source>
</reference>
<accession>A0ACA9Q0U2</accession>
<protein>
    <submittedName>
        <fullName evidence="1">16586_t:CDS:1</fullName>
    </submittedName>
</protein>
<evidence type="ECO:0000313" key="1">
    <source>
        <dbReference type="EMBL" id="CAG8730765.1"/>
    </source>
</evidence>
<evidence type="ECO:0000313" key="2">
    <source>
        <dbReference type="Proteomes" id="UP000789702"/>
    </source>
</evidence>
<comment type="caution">
    <text evidence="1">The sequence shown here is derived from an EMBL/GenBank/DDBJ whole genome shotgun (WGS) entry which is preliminary data.</text>
</comment>
<feature type="non-terminal residue" evidence="1">
    <location>
        <position position="1"/>
    </location>
</feature>
<organism evidence="1 2">
    <name type="scientific">Dentiscutata heterogama</name>
    <dbReference type="NCBI Taxonomy" id="1316150"/>
    <lineage>
        <taxon>Eukaryota</taxon>
        <taxon>Fungi</taxon>
        <taxon>Fungi incertae sedis</taxon>
        <taxon>Mucoromycota</taxon>
        <taxon>Glomeromycotina</taxon>
        <taxon>Glomeromycetes</taxon>
        <taxon>Diversisporales</taxon>
        <taxon>Gigasporaceae</taxon>
        <taxon>Dentiscutata</taxon>
    </lineage>
</organism>
<gene>
    <name evidence="1" type="ORF">DHETER_LOCUS13424</name>
</gene>